<sequence>MQKTDVLVTVIEMARASHGFTPTGALDCISDLIGRQDPEDVFYDRNVEELLRLGACIWSLRQGIFVSASTRIVPPTRTR</sequence>
<evidence type="ECO:0000313" key="1">
    <source>
        <dbReference type="EMBL" id="RTQ32868.1"/>
    </source>
</evidence>
<dbReference type="OrthoDB" id="8816546at2"/>
<name>A0A3S0GVI8_9BURK</name>
<gene>
    <name evidence="1" type="ORF">EJP69_19345</name>
</gene>
<dbReference type="RefSeq" id="WP_126472132.1">
    <property type="nucleotide sequence ID" value="NZ_RXOE01000005.1"/>
</dbReference>
<comment type="caution">
    <text evidence="1">The sequence shown here is derived from an EMBL/GenBank/DDBJ whole genome shotgun (WGS) entry which is preliminary data.</text>
</comment>
<dbReference type="AlphaFoldDB" id="A0A3S0GVI8"/>
<dbReference type="Proteomes" id="UP000267418">
    <property type="component" value="Unassembled WGS sequence"/>
</dbReference>
<accession>A0A3S0GVI8</accession>
<keyword evidence="2" id="KW-1185">Reference proteome</keyword>
<proteinExistence type="predicted"/>
<reference evidence="1 2" key="1">
    <citation type="submission" date="2018-12" db="EMBL/GenBank/DDBJ databases">
        <title>The genome of Variovorax gossypii DSM 100435.</title>
        <authorList>
            <person name="Gao J."/>
            <person name="Sun J."/>
        </authorList>
    </citation>
    <scope>NUCLEOTIDE SEQUENCE [LARGE SCALE GENOMIC DNA]</scope>
    <source>
        <strain evidence="1 2">DSM 100435</strain>
    </source>
</reference>
<protein>
    <submittedName>
        <fullName evidence="1">Uncharacterized protein</fullName>
    </submittedName>
</protein>
<organism evidence="1 2">
    <name type="scientific">Variovorax gossypii</name>
    <dbReference type="NCBI Taxonomy" id="1679495"/>
    <lineage>
        <taxon>Bacteria</taxon>
        <taxon>Pseudomonadati</taxon>
        <taxon>Pseudomonadota</taxon>
        <taxon>Betaproteobacteria</taxon>
        <taxon>Burkholderiales</taxon>
        <taxon>Comamonadaceae</taxon>
        <taxon>Variovorax</taxon>
    </lineage>
</organism>
<dbReference type="EMBL" id="RXOE01000005">
    <property type="protein sequence ID" value="RTQ32868.1"/>
    <property type="molecule type" value="Genomic_DNA"/>
</dbReference>
<evidence type="ECO:0000313" key="2">
    <source>
        <dbReference type="Proteomes" id="UP000267418"/>
    </source>
</evidence>